<reference evidence="2" key="1">
    <citation type="journal article" date="2023" name="Hortic. Res.">
        <title>A chromosome-level phased genome enabling allele-level studies in sweet orange: a case study on citrus Huanglongbing tolerance.</title>
        <authorList>
            <person name="Wu B."/>
            <person name="Yu Q."/>
            <person name="Deng Z."/>
            <person name="Duan Y."/>
            <person name="Luo F."/>
            <person name="Gmitter F. Jr."/>
        </authorList>
    </citation>
    <scope>NUCLEOTIDE SEQUENCE [LARGE SCALE GENOMIC DNA]</scope>
    <source>
        <strain evidence="2">cv. Valencia</strain>
    </source>
</reference>
<keyword evidence="2" id="KW-1185">Reference proteome</keyword>
<accession>A0ACB8IGQ3</accession>
<gene>
    <name evidence="1" type="ORF">KPL71_023079</name>
</gene>
<proteinExistence type="predicted"/>
<comment type="caution">
    <text evidence="1">The sequence shown here is derived from an EMBL/GenBank/DDBJ whole genome shotgun (WGS) entry which is preliminary data.</text>
</comment>
<evidence type="ECO:0000313" key="2">
    <source>
        <dbReference type="Proteomes" id="UP000829398"/>
    </source>
</evidence>
<sequence length="256" mass="28766">MLVSMKFTSTPPLSLLLLSLPINSSNGKSETLNPNSAVCASAFSQNFFLPLMGMHIPVMVRVDERGPFRNQSGLLSAKRSASDLRVLLNSALARRKYYLVDNKYANMPGFIAPYQGVPYRTNQIPSGYHRRDAKSYLINGIHHYGLPLIVFFGALKGQFTILLSAPPCPLQTQVKLVVVACALHNYTRREKPDDWLFRMYEQDTLLPMAESLHPLQAEQPMLQANTRALQFCFQTEQLELACTEMYDDYISGLASV</sequence>
<evidence type="ECO:0000313" key="1">
    <source>
        <dbReference type="EMBL" id="KAH9696178.1"/>
    </source>
</evidence>
<organism evidence="1 2">
    <name type="scientific">Citrus sinensis</name>
    <name type="common">Sweet orange</name>
    <name type="synonym">Citrus aurantium var. sinensis</name>
    <dbReference type="NCBI Taxonomy" id="2711"/>
    <lineage>
        <taxon>Eukaryota</taxon>
        <taxon>Viridiplantae</taxon>
        <taxon>Streptophyta</taxon>
        <taxon>Embryophyta</taxon>
        <taxon>Tracheophyta</taxon>
        <taxon>Spermatophyta</taxon>
        <taxon>Magnoliopsida</taxon>
        <taxon>eudicotyledons</taxon>
        <taxon>Gunneridae</taxon>
        <taxon>Pentapetalae</taxon>
        <taxon>rosids</taxon>
        <taxon>malvids</taxon>
        <taxon>Sapindales</taxon>
        <taxon>Rutaceae</taxon>
        <taxon>Aurantioideae</taxon>
        <taxon>Citrus</taxon>
    </lineage>
</organism>
<dbReference type="Proteomes" id="UP000829398">
    <property type="component" value="Chromosome 8"/>
</dbReference>
<dbReference type="EMBL" id="CM039177">
    <property type="protein sequence ID" value="KAH9696178.1"/>
    <property type="molecule type" value="Genomic_DNA"/>
</dbReference>
<name>A0ACB8IGQ3_CITSI</name>
<protein>
    <submittedName>
        <fullName evidence="1">DDE Tnp4 domain-containing protein</fullName>
    </submittedName>
</protein>